<evidence type="ECO:0000313" key="2">
    <source>
        <dbReference type="Proteomes" id="UP000265520"/>
    </source>
</evidence>
<proteinExistence type="predicted"/>
<dbReference type="Proteomes" id="UP000265520">
    <property type="component" value="Unassembled WGS sequence"/>
</dbReference>
<name>A0A392VSM6_9FABA</name>
<reference evidence="1 2" key="1">
    <citation type="journal article" date="2018" name="Front. Plant Sci.">
        <title>Red Clover (Trifolium pratense) and Zigzag Clover (T. medium) - A Picture of Genomic Similarities and Differences.</title>
        <authorList>
            <person name="Dluhosova J."/>
            <person name="Istvanek J."/>
            <person name="Nedelnik J."/>
            <person name="Repkova J."/>
        </authorList>
    </citation>
    <scope>NUCLEOTIDE SEQUENCE [LARGE SCALE GENOMIC DNA]</scope>
    <source>
        <strain evidence="2">cv. 10/8</strain>
        <tissue evidence="1">Leaf</tissue>
    </source>
</reference>
<evidence type="ECO:0008006" key="3">
    <source>
        <dbReference type="Google" id="ProtNLM"/>
    </source>
</evidence>
<organism evidence="1 2">
    <name type="scientific">Trifolium medium</name>
    <dbReference type="NCBI Taxonomy" id="97028"/>
    <lineage>
        <taxon>Eukaryota</taxon>
        <taxon>Viridiplantae</taxon>
        <taxon>Streptophyta</taxon>
        <taxon>Embryophyta</taxon>
        <taxon>Tracheophyta</taxon>
        <taxon>Spermatophyta</taxon>
        <taxon>Magnoliopsida</taxon>
        <taxon>eudicotyledons</taxon>
        <taxon>Gunneridae</taxon>
        <taxon>Pentapetalae</taxon>
        <taxon>rosids</taxon>
        <taxon>fabids</taxon>
        <taxon>Fabales</taxon>
        <taxon>Fabaceae</taxon>
        <taxon>Papilionoideae</taxon>
        <taxon>50 kb inversion clade</taxon>
        <taxon>NPAAA clade</taxon>
        <taxon>Hologalegina</taxon>
        <taxon>IRL clade</taxon>
        <taxon>Trifolieae</taxon>
        <taxon>Trifolium</taxon>
    </lineage>
</organism>
<protein>
    <recommendedName>
        <fullName evidence="3">Retrotransposon gag domain-containing protein</fullName>
    </recommendedName>
</protein>
<dbReference type="EMBL" id="LXQA011245981">
    <property type="protein sequence ID" value="MCI90493.1"/>
    <property type="molecule type" value="Genomic_DNA"/>
</dbReference>
<keyword evidence="2" id="KW-1185">Reference proteome</keyword>
<dbReference type="AlphaFoldDB" id="A0A392VSM6"/>
<comment type="caution">
    <text evidence="1">The sequence shown here is derived from an EMBL/GenBank/DDBJ whole genome shotgun (WGS) entry which is preliminary data.</text>
</comment>
<feature type="non-terminal residue" evidence="1">
    <location>
        <position position="37"/>
    </location>
</feature>
<sequence length="37" mass="4076">MGRELGELKQGRTSVAEYTRKFNELVRFSSDAAGALS</sequence>
<accession>A0A392VSM6</accession>
<evidence type="ECO:0000313" key="1">
    <source>
        <dbReference type="EMBL" id="MCI90493.1"/>
    </source>
</evidence>